<gene>
    <name evidence="1" type="ORF">IE53DRAFT_346135</name>
</gene>
<proteinExistence type="predicted"/>
<dbReference type="EMBL" id="KZ820074">
    <property type="protein sequence ID" value="PWN49272.1"/>
    <property type="molecule type" value="Genomic_DNA"/>
</dbReference>
<name>A0ACD0NU33_9BASI</name>
<dbReference type="Proteomes" id="UP000245626">
    <property type="component" value="Unassembled WGS sequence"/>
</dbReference>
<evidence type="ECO:0000313" key="1">
    <source>
        <dbReference type="EMBL" id="PWN49272.1"/>
    </source>
</evidence>
<protein>
    <submittedName>
        <fullName evidence="1">Uncharacterized protein</fullName>
    </submittedName>
</protein>
<keyword evidence="2" id="KW-1185">Reference proteome</keyword>
<accession>A0ACD0NU33</accession>
<organism evidence="1 2">
    <name type="scientific">Violaceomyces palustris</name>
    <dbReference type="NCBI Taxonomy" id="1673888"/>
    <lineage>
        <taxon>Eukaryota</taxon>
        <taxon>Fungi</taxon>
        <taxon>Dikarya</taxon>
        <taxon>Basidiomycota</taxon>
        <taxon>Ustilaginomycotina</taxon>
        <taxon>Ustilaginomycetes</taxon>
        <taxon>Violaceomycetales</taxon>
        <taxon>Violaceomycetaceae</taxon>
        <taxon>Violaceomyces</taxon>
    </lineage>
</organism>
<evidence type="ECO:0000313" key="2">
    <source>
        <dbReference type="Proteomes" id="UP000245626"/>
    </source>
</evidence>
<sequence length="345" mass="38774">MRFPKHLLFLSLSIILLTTLTSSLVESKRSSPSQKASSDASLASQRILQAYLSSPSKPYLELDSESFRLLVSSPERDYHAAVLMTANDPAIKCQPCLNFQPEFDNVAKNWRKKSNVNREKLVMAKIEFTNGREVFRQFGLQHAPALYIFPPPTPSNPTPEPIAYDFNRVGFEGKELASTLSQTLNVPFKFSRPLNWKLIAVTSTTAVLVAVFGFVVSPHLGSLFKSSKPFWLVCSLFCIVIFTSGQMWNRIRGAPYIMVGQGGKPEYFAGGFQNQYGAETQIIAAMYALLAFSFIALTSLVPNQRDPTRQRAGVYVWSAIFLCTFSLLLVIFRMKNPSYPFRLFF</sequence>
<reference evidence="1 2" key="1">
    <citation type="journal article" date="2018" name="Mol. Biol. Evol.">
        <title>Broad Genomic Sampling Reveals a Smut Pathogenic Ancestry of the Fungal Clade Ustilaginomycotina.</title>
        <authorList>
            <person name="Kijpornyongpan T."/>
            <person name="Mondo S.J."/>
            <person name="Barry K."/>
            <person name="Sandor L."/>
            <person name="Lee J."/>
            <person name="Lipzen A."/>
            <person name="Pangilinan J."/>
            <person name="LaButti K."/>
            <person name="Hainaut M."/>
            <person name="Henrissat B."/>
            <person name="Grigoriev I.V."/>
            <person name="Spatafora J.W."/>
            <person name="Aime M.C."/>
        </authorList>
    </citation>
    <scope>NUCLEOTIDE SEQUENCE [LARGE SCALE GENOMIC DNA]</scope>
    <source>
        <strain evidence="1 2">SA 807</strain>
    </source>
</reference>